<name>A0A401IIS9_APHSA</name>
<dbReference type="Proteomes" id="UP000287247">
    <property type="component" value="Unassembled WGS sequence"/>
</dbReference>
<reference evidence="2" key="1">
    <citation type="submission" date="2017-05" db="EMBL/GenBank/DDBJ databases">
        <title>Physiological properties and genetic analysis related to exopolysaccharide production of fresh-water unicellular cyanobacterium Aphanothece sacrum, Suizenji Nori, that has been cultured as a food source in Japan.</title>
        <authorList>
            <person name="Kanesaki Y."/>
            <person name="Yoshikawa S."/>
            <person name="Ohki K."/>
        </authorList>
    </citation>
    <scope>NUCLEOTIDE SEQUENCE [LARGE SCALE GENOMIC DNA]</scope>
    <source>
        <strain evidence="2">FPU1</strain>
    </source>
</reference>
<evidence type="ECO:0000313" key="1">
    <source>
        <dbReference type="EMBL" id="GBF81187.1"/>
    </source>
</evidence>
<dbReference type="EMBL" id="BDQK01000013">
    <property type="protein sequence ID" value="GBF81187.1"/>
    <property type="molecule type" value="Genomic_DNA"/>
</dbReference>
<comment type="caution">
    <text evidence="1">The sequence shown here is derived from an EMBL/GenBank/DDBJ whole genome shotgun (WGS) entry which is preliminary data.</text>
</comment>
<evidence type="ECO:0000313" key="2">
    <source>
        <dbReference type="Proteomes" id="UP000287247"/>
    </source>
</evidence>
<organism evidence="1 2">
    <name type="scientific">Aphanothece sacrum FPU1</name>
    <dbReference type="NCBI Taxonomy" id="1920663"/>
    <lineage>
        <taxon>Bacteria</taxon>
        <taxon>Bacillati</taxon>
        <taxon>Cyanobacteriota</taxon>
        <taxon>Cyanophyceae</taxon>
        <taxon>Oscillatoriophycideae</taxon>
        <taxon>Chroococcales</taxon>
        <taxon>Aphanothecaceae</taxon>
        <taxon>Aphanothece</taxon>
    </lineage>
</organism>
<sequence length="315" mass="36975">MDNMTSTKNVTEVENRPVVILVGTLRAVDLTYKNLIEKVIEPLNADLIFCVSQMSSEDEACIEKFRGCNIVDICIYEDGKNGYQNFLDKFFHQLTPEKQRQWHKYFDIEGNWLGGLKGRRGSGFHLNFNYWQLFKRLQNLKKGGSDYQRFIITRTDLFWLVEHPPLNLLEPKLLWIPTGENYNGYNDRHAICSDQNVADYLSLFEFMLSLKALVYIYNDLDGNNLNHERHLKSHLDYCGVEVARFKNVAYLTGDKQSTTNWASVKTKLIEGKEYAYKYEEELLSSLKHMKEFSFHKNWDMMLLEKTKENDSSKKL</sequence>
<dbReference type="OrthoDB" id="581540at2"/>
<dbReference type="AlphaFoldDB" id="A0A401IIS9"/>
<gene>
    <name evidence="1" type="ORF">AsFPU1_2599</name>
</gene>
<dbReference type="RefSeq" id="WP_124971116.1">
    <property type="nucleotide sequence ID" value="NZ_BDQK01000013.1"/>
</dbReference>
<accession>A0A401IIS9</accession>
<keyword evidence="2" id="KW-1185">Reference proteome</keyword>
<protein>
    <submittedName>
        <fullName evidence="1">Uncharacterized protein</fullName>
    </submittedName>
</protein>
<proteinExistence type="predicted"/>